<name>A0ABW0VE71_9ACTN</name>
<gene>
    <name evidence="1" type="ORF">ACFPZF_17555</name>
</gene>
<accession>A0ABW0VE71</accession>
<evidence type="ECO:0000313" key="2">
    <source>
        <dbReference type="Proteomes" id="UP001596066"/>
    </source>
</evidence>
<reference evidence="2" key="1">
    <citation type="journal article" date="2019" name="Int. J. Syst. Evol. Microbiol.">
        <title>The Global Catalogue of Microorganisms (GCM) 10K type strain sequencing project: providing services to taxonomists for standard genome sequencing and annotation.</title>
        <authorList>
            <consortium name="The Broad Institute Genomics Platform"/>
            <consortium name="The Broad Institute Genome Sequencing Center for Infectious Disease"/>
            <person name="Wu L."/>
            <person name="Ma J."/>
        </authorList>
    </citation>
    <scope>NUCLEOTIDE SEQUENCE [LARGE SCALE GENOMIC DNA]</scope>
    <source>
        <strain evidence="2">CGMCC 4.1622</strain>
    </source>
</reference>
<protein>
    <recommendedName>
        <fullName evidence="3">DUF1918 domain-containing protein</fullName>
    </recommendedName>
</protein>
<dbReference type="Proteomes" id="UP001596066">
    <property type="component" value="Unassembled WGS sequence"/>
</dbReference>
<organism evidence="1 2">
    <name type="scientific">Kitasatospora cinereorecta</name>
    <dbReference type="NCBI Taxonomy" id="285560"/>
    <lineage>
        <taxon>Bacteria</taxon>
        <taxon>Bacillati</taxon>
        <taxon>Actinomycetota</taxon>
        <taxon>Actinomycetes</taxon>
        <taxon>Kitasatosporales</taxon>
        <taxon>Streptomycetaceae</taxon>
        <taxon>Kitasatospora</taxon>
    </lineage>
</organism>
<comment type="caution">
    <text evidence="1">The sequence shown here is derived from an EMBL/GenBank/DDBJ whole genome shotgun (WGS) entry which is preliminary data.</text>
</comment>
<proteinExistence type="predicted"/>
<sequence>MSETETNTLPSVGDEVMEGKTRAVVTDVRGGVVWLRHLAGGTTEWPAENPMRLKIRRTRAEMIEAGDL</sequence>
<dbReference type="RefSeq" id="WP_380198405.1">
    <property type="nucleotide sequence ID" value="NZ_JBHSOC010000027.1"/>
</dbReference>
<keyword evidence="2" id="KW-1185">Reference proteome</keyword>
<evidence type="ECO:0000313" key="1">
    <source>
        <dbReference type="EMBL" id="MFC5643159.1"/>
    </source>
</evidence>
<evidence type="ECO:0008006" key="3">
    <source>
        <dbReference type="Google" id="ProtNLM"/>
    </source>
</evidence>
<dbReference type="EMBL" id="JBHSOC010000027">
    <property type="protein sequence ID" value="MFC5643159.1"/>
    <property type="molecule type" value="Genomic_DNA"/>
</dbReference>